<evidence type="ECO:0000313" key="3">
    <source>
        <dbReference type="Proteomes" id="UP001301958"/>
    </source>
</evidence>
<feature type="compositionally biased region" description="Polar residues" evidence="1">
    <location>
        <begin position="108"/>
        <end position="126"/>
    </location>
</feature>
<dbReference type="PANTHER" id="PTHR38166:SF1">
    <property type="entry name" value="C2H2-TYPE DOMAIN-CONTAINING PROTEIN"/>
    <property type="match status" value="1"/>
</dbReference>
<dbReference type="PANTHER" id="PTHR38166">
    <property type="entry name" value="C2H2-TYPE DOMAIN-CONTAINING PROTEIN-RELATED"/>
    <property type="match status" value="1"/>
</dbReference>
<reference evidence="2" key="2">
    <citation type="submission" date="2023-05" db="EMBL/GenBank/DDBJ databases">
        <authorList>
            <consortium name="Lawrence Berkeley National Laboratory"/>
            <person name="Steindorff A."/>
            <person name="Hensen N."/>
            <person name="Bonometti L."/>
            <person name="Westerberg I."/>
            <person name="Brannstrom I.O."/>
            <person name="Guillou S."/>
            <person name="Cros-Aarteil S."/>
            <person name="Calhoun S."/>
            <person name="Haridas S."/>
            <person name="Kuo A."/>
            <person name="Mondo S."/>
            <person name="Pangilinan J."/>
            <person name="Riley R."/>
            <person name="Labutti K."/>
            <person name="Andreopoulos B."/>
            <person name="Lipzen A."/>
            <person name="Chen C."/>
            <person name="Yanf M."/>
            <person name="Daum C."/>
            <person name="Ng V."/>
            <person name="Clum A."/>
            <person name="Ohm R."/>
            <person name="Martin F."/>
            <person name="Silar P."/>
            <person name="Natvig D."/>
            <person name="Lalanne C."/>
            <person name="Gautier V."/>
            <person name="Ament-Velasquez S.L."/>
            <person name="Kruys A."/>
            <person name="Hutchinson M.I."/>
            <person name="Powell A.J."/>
            <person name="Barry K."/>
            <person name="Miller A.N."/>
            <person name="Grigoriev I.V."/>
            <person name="Debuchy R."/>
            <person name="Gladieux P."/>
            <person name="Thoren M.H."/>
            <person name="Johannesson H."/>
        </authorList>
    </citation>
    <scope>NUCLEOTIDE SEQUENCE</scope>
    <source>
        <strain evidence="2">CBS 990.96</strain>
    </source>
</reference>
<evidence type="ECO:0000256" key="1">
    <source>
        <dbReference type="SAM" id="MobiDB-lite"/>
    </source>
</evidence>
<name>A0AAN6YKR0_9PEZI</name>
<dbReference type="Proteomes" id="UP001301958">
    <property type="component" value="Unassembled WGS sequence"/>
</dbReference>
<feature type="region of interest" description="Disordered" evidence="1">
    <location>
        <begin position="108"/>
        <end position="137"/>
    </location>
</feature>
<evidence type="ECO:0000313" key="2">
    <source>
        <dbReference type="EMBL" id="KAK4221089.1"/>
    </source>
</evidence>
<sequence>MLTSSSGITINLSVRRGETTGSLEVSVSSEPQSRQQLQTVTMTADVDRGTYRCIFDLKGLPSDSPVYFRIQDLGDCCVIVERKSNNRKRPSSELETLDVEAKRRYSTGLDNESPANESYTCGSVAQPQGIGPQRHQDLDSSNTTLACHLWKHDPNRYQKCSEESFHTMDDVKEHIETAHRREQYCPICYDQFTGPDASKIYREHIIARGCKRRDDPIEIEGLQGDLMDRVCEWEPASTSSVKEQWKEIWTIIFPGVQVPESPLMEG</sequence>
<gene>
    <name evidence="2" type="ORF">QBC38DRAFT_492765</name>
</gene>
<dbReference type="AlphaFoldDB" id="A0AAN6YKR0"/>
<keyword evidence="3" id="KW-1185">Reference proteome</keyword>
<dbReference type="EMBL" id="MU865587">
    <property type="protein sequence ID" value="KAK4221089.1"/>
    <property type="molecule type" value="Genomic_DNA"/>
</dbReference>
<comment type="caution">
    <text evidence="2">The sequence shown here is derived from an EMBL/GenBank/DDBJ whole genome shotgun (WGS) entry which is preliminary data.</text>
</comment>
<accession>A0AAN6YKR0</accession>
<reference evidence="2" key="1">
    <citation type="journal article" date="2023" name="Mol. Phylogenet. Evol.">
        <title>Genome-scale phylogeny and comparative genomics of the fungal order Sordariales.</title>
        <authorList>
            <person name="Hensen N."/>
            <person name="Bonometti L."/>
            <person name="Westerberg I."/>
            <person name="Brannstrom I.O."/>
            <person name="Guillou S."/>
            <person name="Cros-Aarteil S."/>
            <person name="Calhoun S."/>
            <person name="Haridas S."/>
            <person name="Kuo A."/>
            <person name="Mondo S."/>
            <person name="Pangilinan J."/>
            <person name="Riley R."/>
            <person name="LaButti K."/>
            <person name="Andreopoulos B."/>
            <person name="Lipzen A."/>
            <person name="Chen C."/>
            <person name="Yan M."/>
            <person name="Daum C."/>
            <person name="Ng V."/>
            <person name="Clum A."/>
            <person name="Steindorff A."/>
            <person name="Ohm R.A."/>
            <person name="Martin F."/>
            <person name="Silar P."/>
            <person name="Natvig D.O."/>
            <person name="Lalanne C."/>
            <person name="Gautier V."/>
            <person name="Ament-Velasquez S.L."/>
            <person name="Kruys A."/>
            <person name="Hutchinson M.I."/>
            <person name="Powell A.J."/>
            <person name="Barry K."/>
            <person name="Miller A.N."/>
            <person name="Grigoriev I.V."/>
            <person name="Debuchy R."/>
            <person name="Gladieux P."/>
            <person name="Hiltunen Thoren M."/>
            <person name="Johannesson H."/>
        </authorList>
    </citation>
    <scope>NUCLEOTIDE SEQUENCE</scope>
    <source>
        <strain evidence="2">CBS 990.96</strain>
    </source>
</reference>
<evidence type="ECO:0008006" key="4">
    <source>
        <dbReference type="Google" id="ProtNLM"/>
    </source>
</evidence>
<proteinExistence type="predicted"/>
<protein>
    <recommendedName>
        <fullName evidence="4">C2H2-type domain-containing protein</fullName>
    </recommendedName>
</protein>
<organism evidence="2 3">
    <name type="scientific">Podospora fimiseda</name>
    <dbReference type="NCBI Taxonomy" id="252190"/>
    <lineage>
        <taxon>Eukaryota</taxon>
        <taxon>Fungi</taxon>
        <taxon>Dikarya</taxon>
        <taxon>Ascomycota</taxon>
        <taxon>Pezizomycotina</taxon>
        <taxon>Sordariomycetes</taxon>
        <taxon>Sordariomycetidae</taxon>
        <taxon>Sordariales</taxon>
        <taxon>Podosporaceae</taxon>
        <taxon>Podospora</taxon>
    </lineage>
</organism>